<dbReference type="EMBL" id="BARS01039522">
    <property type="protein sequence ID" value="GAG19880.1"/>
    <property type="molecule type" value="Genomic_DNA"/>
</dbReference>
<evidence type="ECO:0008006" key="2">
    <source>
        <dbReference type="Google" id="ProtNLM"/>
    </source>
</evidence>
<evidence type="ECO:0000313" key="1">
    <source>
        <dbReference type="EMBL" id="GAG19880.1"/>
    </source>
</evidence>
<comment type="caution">
    <text evidence="1">The sequence shown here is derived from an EMBL/GenBank/DDBJ whole genome shotgun (WGS) entry which is preliminary data.</text>
</comment>
<organism evidence="1">
    <name type="scientific">marine sediment metagenome</name>
    <dbReference type="NCBI Taxonomy" id="412755"/>
    <lineage>
        <taxon>unclassified sequences</taxon>
        <taxon>metagenomes</taxon>
        <taxon>ecological metagenomes</taxon>
    </lineage>
</organism>
<proteinExistence type="predicted"/>
<sequence length="86" mass="8934">MSKTIARIFAGLIAAASCLSACLLLAGPFWAAGNGAVGTAMTAQASSSENRPASKREQADDLLRRARRAMAENNVEAAQALLTRAE</sequence>
<protein>
    <recommendedName>
        <fullName evidence="2">DUF4398 domain-containing protein</fullName>
    </recommendedName>
</protein>
<dbReference type="PROSITE" id="PS51257">
    <property type="entry name" value="PROKAR_LIPOPROTEIN"/>
    <property type="match status" value="1"/>
</dbReference>
<gene>
    <name evidence="1" type="ORF">S01H1_60342</name>
</gene>
<feature type="non-terminal residue" evidence="1">
    <location>
        <position position="86"/>
    </location>
</feature>
<dbReference type="AlphaFoldDB" id="X0VNP3"/>
<accession>X0VNP3</accession>
<name>X0VNP3_9ZZZZ</name>
<reference evidence="1" key="1">
    <citation type="journal article" date="2014" name="Front. Microbiol.">
        <title>High frequency of phylogenetically diverse reductive dehalogenase-homologous genes in deep subseafloor sedimentary metagenomes.</title>
        <authorList>
            <person name="Kawai M."/>
            <person name="Futagami T."/>
            <person name="Toyoda A."/>
            <person name="Takaki Y."/>
            <person name="Nishi S."/>
            <person name="Hori S."/>
            <person name="Arai W."/>
            <person name="Tsubouchi T."/>
            <person name="Morono Y."/>
            <person name="Uchiyama I."/>
            <person name="Ito T."/>
            <person name="Fujiyama A."/>
            <person name="Inagaki F."/>
            <person name="Takami H."/>
        </authorList>
    </citation>
    <scope>NUCLEOTIDE SEQUENCE</scope>
    <source>
        <strain evidence="1">Expedition CK06-06</strain>
    </source>
</reference>